<dbReference type="Proteomes" id="UP000219565">
    <property type="component" value="Unassembled WGS sequence"/>
</dbReference>
<dbReference type="InterPro" id="IPR027417">
    <property type="entry name" value="P-loop_NTPase"/>
</dbReference>
<proteinExistence type="predicted"/>
<gene>
    <name evidence="5" type="ORF">SAMN04244553_1301</name>
</gene>
<evidence type="ECO:0000259" key="4">
    <source>
        <dbReference type="Pfam" id="PF00009"/>
    </source>
</evidence>
<feature type="domain" description="Tr-type G" evidence="4">
    <location>
        <begin position="68"/>
        <end position="250"/>
    </location>
</feature>
<organism evidence="5 6">
    <name type="scientific">Nocardia amikacinitolerans</name>
    <dbReference type="NCBI Taxonomy" id="756689"/>
    <lineage>
        <taxon>Bacteria</taxon>
        <taxon>Bacillati</taxon>
        <taxon>Actinomycetota</taxon>
        <taxon>Actinomycetes</taxon>
        <taxon>Mycobacteriales</taxon>
        <taxon>Nocardiaceae</taxon>
        <taxon>Nocardia</taxon>
    </lineage>
</organism>
<dbReference type="SUPFAM" id="SSF52540">
    <property type="entry name" value="P-loop containing nucleoside triphosphate hydrolases"/>
    <property type="match status" value="1"/>
</dbReference>
<dbReference type="GO" id="GO:0032790">
    <property type="term" value="P:ribosome disassembly"/>
    <property type="evidence" value="ECO:0007669"/>
    <property type="project" value="TreeGrafter"/>
</dbReference>
<evidence type="ECO:0000256" key="1">
    <source>
        <dbReference type="ARBA" id="ARBA00022741"/>
    </source>
</evidence>
<evidence type="ECO:0000313" key="6">
    <source>
        <dbReference type="Proteomes" id="UP000219565"/>
    </source>
</evidence>
<keyword evidence="1" id="KW-0547">Nucleotide-binding</keyword>
<dbReference type="PANTHER" id="PTHR43261:SF1">
    <property type="entry name" value="RIBOSOME-RELEASING FACTOR 2, MITOCHONDRIAL"/>
    <property type="match status" value="1"/>
</dbReference>
<evidence type="ECO:0000256" key="2">
    <source>
        <dbReference type="ARBA" id="ARBA00022917"/>
    </source>
</evidence>
<dbReference type="GO" id="GO:0005525">
    <property type="term" value="F:GTP binding"/>
    <property type="evidence" value="ECO:0007669"/>
    <property type="project" value="UniProtKB-KW"/>
</dbReference>
<dbReference type="Pfam" id="PF00009">
    <property type="entry name" value="GTP_EFTU"/>
    <property type="match status" value="1"/>
</dbReference>
<evidence type="ECO:0000256" key="3">
    <source>
        <dbReference type="ARBA" id="ARBA00023134"/>
    </source>
</evidence>
<dbReference type="EMBL" id="OBEG01000001">
    <property type="protein sequence ID" value="SNY78473.1"/>
    <property type="molecule type" value="Genomic_DNA"/>
</dbReference>
<evidence type="ECO:0000313" key="5">
    <source>
        <dbReference type="EMBL" id="SNY78473.1"/>
    </source>
</evidence>
<keyword evidence="5" id="KW-0251">Elongation factor</keyword>
<dbReference type="GO" id="GO:0003746">
    <property type="term" value="F:translation elongation factor activity"/>
    <property type="evidence" value="ECO:0007669"/>
    <property type="project" value="UniProtKB-KW"/>
</dbReference>
<dbReference type="PANTHER" id="PTHR43261">
    <property type="entry name" value="TRANSLATION ELONGATION FACTOR G-RELATED"/>
    <property type="match status" value="1"/>
</dbReference>
<keyword evidence="2" id="KW-0648">Protein biosynthesis</keyword>
<keyword evidence="6" id="KW-1185">Reference proteome</keyword>
<sequence length="263" mass="28703">MGAKAIDPQTIRNVTIIGDPDETTRVAHLLRRRSGRPGSGTRATVDWKTGRVEHTIRIAALTSHAPMAELERSIRVADGVVAVVNAAANPIPHVETMLRVADDHQVARLCLINGLDHPAADFDRCVRTIADTRGAVPLALQIPLGAHPTFEGVIDLLPLWALESLAAELYGSHWEVAERWYGNLVKTVMEQVPSDPNASPARCDIPLDQLHHRIRYLTRIGDVVPVLCGAAPMSDDIATLLDAIARYLPSPMDVCQPEHALDY</sequence>
<accession>A0A285L1V5</accession>
<dbReference type="AlphaFoldDB" id="A0A285L1V5"/>
<keyword evidence="3" id="KW-0342">GTP-binding</keyword>
<dbReference type="InterPro" id="IPR000795">
    <property type="entry name" value="T_Tr_GTP-bd_dom"/>
</dbReference>
<dbReference type="OrthoDB" id="4525121at2"/>
<dbReference type="Gene3D" id="3.40.50.300">
    <property type="entry name" value="P-loop containing nucleotide triphosphate hydrolases"/>
    <property type="match status" value="2"/>
</dbReference>
<reference evidence="5 6" key="1">
    <citation type="submission" date="2017-09" db="EMBL/GenBank/DDBJ databases">
        <authorList>
            <person name="Ehlers B."/>
            <person name="Leendertz F.H."/>
        </authorList>
    </citation>
    <scope>NUCLEOTIDE SEQUENCE [LARGE SCALE GENOMIC DNA]</scope>
    <source>
        <strain evidence="5 6">DSM 45537</strain>
    </source>
</reference>
<protein>
    <submittedName>
        <fullName evidence="5">Elongation factor G</fullName>
    </submittedName>
</protein>
<name>A0A285L1V5_9NOCA</name>
<dbReference type="GO" id="GO:0003924">
    <property type="term" value="F:GTPase activity"/>
    <property type="evidence" value="ECO:0007669"/>
    <property type="project" value="InterPro"/>
</dbReference>
<dbReference type="RefSeq" id="WP_097244040.1">
    <property type="nucleotide sequence ID" value="NZ_OBEG01000001.1"/>
</dbReference>